<dbReference type="InterPro" id="IPR002589">
    <property type="entry name" value="Macro_dom"/>
</dbReference>
<dbReference type="CDD" id="cd02901">
    <property type="entry name" value="Macro_Poa1p-like"/>
    <property type="match status" value="1"/>
</dbReference>
<sequence>MLIKYTTGDMFQSGAECLVNTVNCEGYMGKGIAYQFKLKFPENNKAYIKACKDKTLHVGTIHTFVENGITIVNFPTKDKWRENSKISYIETALDVLVERLPKLNVKSVAIPPLGCGNGGLDWQTVKELIQKKLKPIADDFTVLIYEPQRNYVQKAATAPKLTAASLVLMKLKMGLKRCTKLRLQKAAYFMNLYLEEPYFSFQKYKYGPYAHSIDIVGRNIGEYQSFYGLNDTESTYQLAYQVICSEKTTKLLNRLSPAIEKAVAYVNGIESDHELEGLATVTYLVQTFSRIDASQIVSEFKQWSDDKATRFTEDEIKKYIDCLEQMGVIERDIMGNYCISEYLSYR</sequence>
<gene>
    <name evidence="3" type="ORF">ERS852526_01463</name>
</gene>
<dbReference type="PANTHER" id="PTHR12521:SF0">
    <property type="entry name" value="ADP-RIBOSE GLYCOHYDROLASE OARD1"/>
    <property type="match status" value="1"/>
</dbReference>
<dbReference type="InterPro" id="IPR050892">
    <property type="entry name" value="ADP-ribose_metab_enzymes"/>
</dbReference>
<comment type="catalytic activity">
    <reaction evidence="1">
        <text>an N-(ADP-alpha-D-ribosyl)-thymidine in DNA + H2O = a thymidine in DNA + ADP-D-ribose</text>
        <dbReference type="Rhea" id="RHEA:71655"/>
        <dbReference type="Rhea" id="RHEA-COMP:13556"/>
        <dbReference type="Rhea" id="RHEA-COMP:18051"/>
        <dbReference type="ChEBI" id="CHEBI:15377"/>
        <dbReference type="ChEBI" id="CHEBI:57967"/>
        <dbReference type="ChEBI" id="CHEBI:137386"/>
        <dbReference type="ChEBI" id="CHEBI:191199"/>
    </reaction>
    <physiologicalReaction direction="left-to-right" evidence="1">
        <dbReference type="Rhea" id="RHEA:71656"/>
    </physiologicalReaction>
</comment>
<proteinExistence type="predicted"/>
<reference evidence="3 4" key="1">
    <citation type="submission" date="2015-09" db="EMBL/GenBank/DDBJ databases">
        <authorList>
            <consortium name="Pathogen Informatics"/>
        </authorList>
    </citation>
    <scope>NUCLEOTIDE SEQUENCE [LARGE SCALE GENOMIC DNA]</scope>
    <source>
        <strain evidence="3 4">2789STDY5834914</strain>
    </source>
</reference>
<dbReference type="Proteomes" id="UP000095485">
    <property type="component" value="Unassembled WGS sequence"/>
</dbReference>
<dbReference type="EMBL" id="CZAY01000009">
    <property type="protein sequence ID" value="CUP57172.1"/>
    <property type="molecule type" value="Genomic_DNA"/>
</dbReference>
<dbReference type="InterPro" id="IPR043472">
    <property type="entry name" value="Macro_dom-like"/>
</dbReference>
<dbReference type="GeneID" id="96228758"/>
<name>A0A174P8C3_9FIRM</name>
<dbReference type="SMART" id="SM00506">
    <property type="entry name" value="A1pp"/>
    <property type="match status" value="1"/>
</dbReference>
<feature type="domain" description="Macro" evidence="2">
    <location>
        <begin position="1"/>
        <end position="153"/>
    </location>
</feature>
<dbReference type="PANTHER" id="PTHR12521">
    <property type="entry name" value="PROTEIN C6ORF130"/>
    <property type="match status" value="1"/>
</dbReference>
<dbReference type="Gene3D" id="3.40.220.10">
    <property type="entry name" value="Leucine Aminopeptidase, subunit E, domain 1"/>
    <property type="match status" value="1"/>
</dbReference>
<evidence type="ECO:0000313" key="4">
    <source>
        <dbReference type="Proteomes" id="UP000095485"/>
    </source>
</evidence>
<dbReference type="AlphaFoldDB" id="A0A174P8C3"/>
<dbReference type="PROSITE" id="PS51154">
    <property type="entry name" value="MACRO"/>
    <property type="match status" value="1"/>
</dbReference>
<evidence type="ECO:0000256" key="1">
    <source>
        <dbReference type="ARBA" id="ARBA00035885"/>
    </source>
</evidence>
<dbReference type="SUPFAM" id="SSF52949">
    <property type="entry name" value="Macro domain-like"/>
    <property type="match status" value="1"/>
</dbReference>
<dbReference type="Pfam" id="PF01661">
    <property type="entry name" value="Macro"/>
    <property type="match status" value="1"/>
</dbReference>
<accession>A0A174P8C3</accession>
<dbReference type="RefSeq" id="WP_207642806.1">
    <property type="nucleotide sequence ID" value="NZ_CZAY01000009.1"/>
</dbReference>
<dbReference type="GO" id="GO:0140291">
    <property type="term" value="P:peptidyl-glutamate ADP-deribosylation"/>
    <property type="evidence" value="ECO:0007669"/>
    <property type="project" value="TreeGrafter"/>
</dbReference>
<organism evidence="3 4">
    <name type="scientific">Dorea longicatena</name>
    <dbReference type="NCBI Taxonomy" id="88431"/>
    <lineage>
        <taxon>Bacteria</taxon>
        <taxon>Bacillati</taxon>
        <taxon>Bacillota</taxon>
        <taxon>Clostridia</taxon>
        <taxon>Lachnospirales</taxon>
        <taxon>Lachnospiraceae</taxon>
        <taxon>Dorea</taxon>
    </lineage>
</organism>
<evidence type="ECO:0000259" key="2">
    <source>
        <dbReference type="PROSITE" id="PS51154"/>
    </source>
</evidence>
<protein>
    <submittedName>
        <fullName evidence="3">Uncharacterized conserved protein</fullName>
    </submittedName>
</protein>
<evidence type="ECO:0000313" key="3">
    <source>
        <dbReference type="EMBL" id="CUP57172.1"/>
    </source>
</evidence>